<feature type="region of interest" description="Disordered" evidence="1">
    <location>
        <begin position="1"/>
        <end position="23"/>
    </location>
</feature>
<feature type="region of interest" description="Disordered" evidence="1">
    <location>
        <begin position="1062"/>
        <end position="1131"/>
    </location>
</feature>
<sequence>MLSSGNNLNSSSSNGIISSDMPPLPQCLPLDSITVGSRKYTGELRRVLGVSAGNTSEDQSFGGPYPKPMAAGASGELKHFKESVQDASRKARDRSKMLGESLSKLEKYEALNIKKRQRTDLSNDRGSGVNLTKMGNQIHKTSNDNLTQRTEARASNSMLNKRIRTSMADVREESRSAAIGRARMVTEKDASLVQTLGGSSVRNEEKTRRLLAGGEGLDQKIKKKRSVGTVGNRVTTNERDVKRTALPKPNADLKMRLYDAQGFRLKSGSGGIKSEGSSELTNTGVRMMLTSEQGVSAHREHVAEQRVVAKGNNRASTQEDPASSPNTIIKNKVSRAPRTGSVSALESSNTQPSSTAFPGSSIHPMTQWVGQRPPKNSRSRRVKVVSPASRNLEVQVSSEGCLTSDFSAKASSAGNNGFPLASSVDNSNLKYKRPPDDISSPFGLSESEESGAGENKIKEKGVNGSDFALVSDKAGASMFQMRKNKISTDESGDSVQRHGRSGRNLSLVRPGIPSGREKLENVPIMKPVQDMKLNEKSKIKYGRPPSKKQKERKVVARVGKQLNISSSDFGGESDDDREELCKAANAARKASDLACSGPFWNKMESIFASISLDDASSLKQQLNITEEFDKSLSHMFGIDQDLLGVVINNKTTQDSEQRKRSQCDEESTKFDALIGKKDMERPDKVIPLFQRLLCALIEEEESEESYHQSDAKNISRQCASDDSHCGSCNQIDFEPKDRDRMDSEVESEVDLQIQKNCMLDRLSCDKSTTSNTFRYPNTSSSLQSTGVWQGDEEFSLSDITHTGEICSNDLDQLQPTELSVPSFPSPDGQYQLMSLDDRLLLELQSIGLYPEILPDLAEEDEAINQDIVKLEKALYEQNRRKKNTLDKLDRAIQEERDVKRLKIEQAAFDHLTEMAYRKRLACRGSKNSKGAVHKVSKQVALGFIKRTLGRCKRYEEAGINCFSEPTLQNIMFAPQSRENDAQLAGCMVSGTASNTCNKTSHQIDPRKSGAVSSASEKYDCHRDYADRGLVDSFQGSIQSSEQASSKNGSVFIKEKKREMLVNGGVSGSSSRASNLDGAVHGGVKGKRSERDRNQSRDLSRQNSIGRSGRMSVESSQHENKPKAKKQKISASGHDRFMEANDSARLPANDTINDGSKDVATSLSGMDTSQIKESNDFGNLPLPDLSSIEEFGGPHDLSSWLNFDEDGLQDHDSIGLEIPMDDLSDLNMLM</sequence>
<feature type="region of interest" description="Disordered" evidence="1">
    <location>
        <begin position="433"/>
        <end position="459"/>
    </location>
</feature>
<evidence type="ECO:0000313" key="2">
    <source>
        <dbReference type="EMBL" id="CAJ1979146.1"/>
    </source>
</evidence>
<organism evidence="2 3">
    <name type="scientific">Sphenostylis stenocarpa</name>
    <dbReference type="NCBI Taxonomy" id="92480"/>
    <lineage>
        <taxon>Eukaryota</taxon>
        <taxon>Viridiplantae</taxon>
        <taxon>Streptophyta</taxon>
        <taxon>Embryophyta</taxon>
        <taxon>Tracheophyta</taxon>
        <taxon>Spermatophyta</taxon>
        <taxon>Magnoliopsida</taxon>
        <taxon>eudicotyledons</taxon>
        <taxon>Gunneridae</taxon>
        <taxon>Pentapetalae</taxon>
        <taxon>rosids</taxon>
        <taxon>fabids</taxon>
        <taxon>Fabales</taxon>
        <taxon>Fabaceae</taxon>
        <taxon>Papilionoideae</taxon>
        <taxon>50 kb inversion clade</taxon>
        <taxon>NPAAA clade</taxon>
        <taxon>indigoferoid/millettioid clade</taxon>
        <taxon>Phaseoleae</taxon>
        <taxon>Sphenostylis</taxon>
    </lineage>
</organism>
<feature type="region of interest" description="Disordered" evidence="1">
    <location>
        <begin position="306"/>
        <end position="387"/>
    </location>
</feature>
<dbReference type="AlphaFoldDB" id="A0AA86W6J9"/>
<feature type="region of interest" description="Disordered" evidence="1">
    <location>
        <begin position="116"/>
        <end position="135"/>
    </location>
</feature>
<feature type="compositionally biased region" description="Polar residues" evidence="1">
    <location>
        <begin position="313"/>
        <end position="329"/>
    </location>
</feature>
<reference evidence="2" key="1">
    <citation type="submission" date="2023-10" db="EMBL/GenBank/DDBJ databases">
        <authorList>
            <person name="Domelevo Entfellner J.-B."/>
        </authorList>
    </citation>
    <scope>NUCLEOTIDE SEQUENCE</scope>
</reference>
<protein>
    <submittedName>
        <fullName evidence="2">Uncharacterized protein</fullName>
    </submittedName>
</protein>
<name>A0AA86W6J9_9FABA</name>
<gene>
    <name evidence="2" type="ORF">AYBTSS11_LOCUS31357</name>
</gene>
<evidence type="ECO:0000256" key="1">
    <source>
        <dbReference type="SAM" id="MobiDB-lite"/>
    </source>
</evidence>
<dbReference type="EMBL" id="OY731408">
    <property type="protein sequence ID" value="CAJ1979146.1"/>
    <property type="molecule type" value="Genomic_DNA"/>
</dbReference>
<feature type="compositionally biased region" description="Basic and acidic residues" evidence="1">
    <location>
        <begin position="1086"/>
        <end position="1099"/>
    </location>
</feature>
<feature type="region of interest" description="Disordered" evidence="1">
    <location>
        <begin position="486"/>
        <end position="517"/>
    </location>
</feature>
<evidence type="ECO:0000313" key="3">
    <source>
        <dbReference type="Proteomes" id="UP001189624"/>
    </source>
</evidence>
<dbReference type="Proteomes" id="UP001189624">
    <property type="component" value="Chromosome 11"/>
</dbReference>
<feature type="compositionally biased region" description="Polar residues" evidence="1">
    <location>
        <begin position="340"/>
        <end position="358"/>
    </location>
</feature>
<dbReference type="PANTHER" id="PTHR31115">
    <property type="entry name" value="OS05G0107300 PROTEIN"/>
    <property type="match status" value="1"/>
</dbReference>
<dbReference type="GO" id="GO:0070461">
    <property type="term" value="C:SAGA-type complex"/>
    <property type="evidence" value="ECO:0007669"/>
    <property type="project" value="EnsemblPlants"/>
</dbReference>
<accession>A0AA86W6J9</accession>
<dbReference type="PANTHER" id="PTHR31115:SF4">
    <property type="entry name" value="SPECTRIN BETA CHAIN, BRAIN"/>
    <property type="match status" value="1"/>
</dbReference>
<dbReference type="Gramene" id="rna-AYBTSS11_LOCUS31357">
    <property type="protein sequence ID" value="CAJ1979146.1"/>
    <property type="gene ID" value="gene-AYBTSS11_LOCUS31357"/>
</dbReference>
<keyword evidence="3" id="KW-1185">Reference proteome</keyword>
<feature type="region of interest" description="Disordered" evidence="1">
    <location>
        <begin position="995"/>
        <end position="1016"/>
    </location>
</feature>
<feature type="region of interest" description="Disordered" evidence="1">
    <location>
        <begin position="51"/>
        <end position="72"/>
    </location>
</feature>
<proteinExistence type="predicted"/>
<feature type="compositionally biased region" description="Low complexity" evidence="1">
    <location>
        <begin position="1"/>
        <end position="19"/>
    </location>
</feature>